<dbReference type="InterPro" id="IPR012368">
    <property type="entry name" value="OxRdtase_Mopterin-bd_su_IorB"/>
</dbReference>
<dbReference type="GO" id="GO:0016491">
    <property type="term" value="F:oxidoreductase activity"/>
    <property type="evidence" value="ECO:0007669"/>
    <property type="project" value="InterPro"/>
</dbReference>
<dbReference type="InterPro" id="IPR037165">
    <property type="entry name" value="AldOxase/xan_DH_Mopterin-bd_sf"/>
</dbReference>
<dbReference type="PROSITE" id="PS51318">
    <property type="entry name" value="TAT"/>
    <property type="match status" value="1"/>
</dbReference>
<dbReference type="Pfam" id="PF02738">
    <property type="entry name" value="MoCoBD_1"/>
    <property type="match status" value="1"/>
</dbReference>
<dbReference type="SUPFAM" id="SSF56003">
    <property type="entry name" value="Molybdenum cofactor-binding domain"/>
    <property type="match status" value="2"/>
</dbReference>
<accession>A0A9X4R3U2</accession>
<dbReference type="AlphaFoldDB" id="A0A9X4R3U2"/>
<dbReference type="PANTHER" id="PTHR47495:SF2">
    <property type="entry name" value="ALDEHYDE DEHYDROGENASE"/>
    <property type="match status" value="1"/>
</dbReference>
<dbReference type="InterPro" id="IPR006311">
    <property type="entry name" value="TAT_signal"/>
</dbReference>
<dbReference type="Pfam" id="PF20256">
    <property type="entry name" value="MoCoBD_2"/>
    <property type="match status" value="1"/>
</dbReference>
<gene>
    <name evidence="2" type="ORF">EXJ73_08360</name>
</gene>
<comment type="caution">
    <text evidence="2">The sequence shown here is derived from an EMBL/GenBank/DDBJ whole genome shotgun (WGS) entry which is preliminary data.</text>
</comment>
<dbReference type="Gene3D" id="3.90.1170.50">
    <property type="entry name" value="Aldehyde oxidase/xanthine dehydrogenase, a/b hammerhead"/>
    <property type="match status" value="1"/>
</dbReference>
<dbReference type="RefSeq" id="WP_378990270.1">
    <property type="nucleotide sequence ID" value="NZ_JAPPUW010000010.1"/>
</dbReference>
<name>A0A9X4R3U2_9BURK</name>
<dbReference type="Gene3D" id="3.30.365.10">
    <property type="entry name" value="Aldehyde oxidase/xanthine dehydrogenase, molybdopterin binding domain"/>
    <property type="match status" value="4"/>
</dbReference>
<protein>
    <submittedName>
        <fullName evidence="2">Xanthine dehydrogenase family protein molybdopterin-binding subunit</fullName>
    </submittedName>
</protein>
<dbReference type="EMBL" id="SGUG01000010">
    <property type="protein sequence ID" value="MDG0862482.1"/>
    <property type="molecule type" value="Genomic_DNA"/>
</dbReference>
<dbReference type="InterPro" id="IPR046867">
    <property type="entry name" value="AldOxase/xan_DH_MoCoBD2"/>
</dbReference>
<evidence type="ECO:0000259" key="1">
    <source>
        <dbReference type="SMART" id="SM01008"/>
    </source>
</evidence>
<feature type="domain" description="Aldehyde oxidase/xanthine dehydrogenase a/b hammerhead" evidence="1">
    <location>
        <begin position="220"/>
        <end position="303"/>
    </location>
</feature>
<dbReference type="InterPro" id="IPR008274">
    <property type="entry name" value="AldOxase/xan_DH_MoCoBD1"/>
</dbReference>
<sequence>MPLRHLHAHPRRHPCGRGLSRRSFVTTTVGGAVGLALLPGLAVAQDAKAKPGSKPTEQPLAFVSIARDGTTTILCNRMDMGQGIETGLAMICAEELDADWAQVRTGFGDQKGEYVDPLFGIHLTGGSNSVKNSYQQYRELGARTRAMLLAAAAQAWGVPAASLTAQNGVISGGGKSAGYGEFFDAAMKLPVPEAVTLKDPKAFKRIGQPTTLTVSRAKSTGTQAYGMDVQLPGMAVAVIQRPPVFNGKVARLDSSEALKVKGVKAVLPVTLDRGGQGVAVVASGYWAAKKGRDALKIDWDLAGTPKPDTAALTAQYLALAKTPGTPAPRPELQADVSGWAKAPKTITADFVFPYLNHAQMEPLACTVDLKADRCDFHYASQMPGIDAMNLAQAVGLKPEQVQIHVQMAGGGFGRRATPATEWPREAAAVAVALAQAGKPMPVKVIWSREDDMKAGYYRPMTVHRAEIGFDASGKVLGWQHRIVSQSILKGSPLEGFGYQKGVDATSIEGMREPYELPMNLGVHHPDVNVPVLWWRSVGSTHTAYVMETLVDEIAFATKQDPVAYRMKLMEGNAKAERHRAALQAAVDKSGYGKRKLKPGQAWGVALHESFESVVAYVVVASLKGKGKERRPALEEVHAGVHCNLCVNPRAIETQVQGAAIMALGTTMPTHRITLKDGVVEQGNFYDVAMPRMPDAPKVMTVSIVPSNDPPKGMGEPGLPALAPALANAVARLTGQRQRELPFRFA</sequence>
<dbReference type="InterPro" id="IPR052516">
    <property type="entry name" value="N-heterocyclic_Hydroxylase"/>
</dbReference>
<reference evidence="2" key="1">
    <citation type="submission" date="2019-02" db="EMBL/GenBank/DDBJ databases">
        <title>Draft genome of the type strain Pelomonas aquatica CCUG 52575T.</title>
        <authorList>
            <person name="Gomila M."/>
            <person name="Lalucat J."/>
        </authorList>
    </citation>
    <scope>NUCLEOTIDE SEQUENCE</scope>
    <source>
        <strain evidence="2">CCUG 52575</strain>
    </source>
</reference>
<organism evidence="2 3">
    <name type="scientific">Pelomonas aquatica</name>
    <dbReference type="NCBI Taxonomy" id="431058"/>
    <lineage>
        <taxon>Bacteria</taxon>
        <taxon>Pseudomonadati</taxon>
        <taxon>Pseudomonadota</taxon>
        <taxon>Betaproteobacteria</taxon>
        <taxon>Burkholderiales</taxon>
        <taxon>Sphaerotilaceae</taxon>
        <taxon>Roseateles</taxon>
    </lineage>
</organism>
<evidence type="ECO:0000313" key="3">
    <source>
        <dbReference type="Proteomes" id="UP001152766"/>
    </source>
</evidence>
<proteinExistence type="predicted"/>
<dbReference type="Proteomes" id="UP001152766">
    <property type="component" value="Unassembled WGS sequence"/>
</dbReference>
<evidence type="ECO:0000313" key="2">
    <source>
        <dbReference type="EMBL" id="MDG0862482.1"/>
    </source>
</evidence>
<dbReference type="PIRSF" id="PIRSF036389">
    <property type="entry name" value="IOR_B"/>
    <property type="match status" value="1"/>
</dbReference>
<dbReference type="InterPro" id="IPR000674">
    <property type="entry name" value="Ald_Oxase/Xan_DH_a/b"/>
</dbReference>
<dbReference type="PANTHER" id="PTHR47495">
    <property type="entry name" value="ALDEHYDE DEHYDROGENASE"/>
    <property type="match status" value="1"/>
</dbReference>
<keyword evidence="3" id="KW-1185">Reference proteome</keyword>
<dbReference type="SMART" id="SM01008">
    <property type="entry name" value="Ald_Xan_dh_C"/>
    <property type="match status" value="1"/>
</dbReference>